<dbReference type="Proteomes" id="UP000184774">
    <property type="component" value="Unassembled WGS sequence"/>
</dbReference>
<sequence>MAKKPQPLQFPNPVNSNQSLDAEHTIYVAGTGGGRTSAVKHLGLIPPKGRNIGYPSFPNFNFPRFIKPNLGCPP</sequence>
<evidence type="ECO:0000313" key="2">
    <source>
        <dbReference type="EMBL" id="SIO93901.1"/>
    </source>
</evidence>
<dbReference type="Proteomes" id="UP000515264">
    <property type="component" value="Chromosome 1"/>
</dbReference>
<name>A0A1N6M385_9VIBR</name>
<reference evidence="1" key="2">
    <citation type="submission" date="2019-11" db="EMBL/GenBank/DDBJ databases">
        <authorList>
            <person name="January G."/>
            <person name="Bunk B."/>
        </authorList>
    </citation>
    <scope>NUCLEOTIDE SEQUENCE</scope>
    <source>
        <strain evidence="1">3.6</strain>
    </source>
</reference>
<protein>
    <submittedName>
        <fullName evidence="2">Uncharacterized protein</fullName>
    </submittedName>
</protein>
<proteinExistence type="predicted"/>
<evidence type="ECO:0000313" key="4">
    <source>
        <dbReference type="Proteomes" id="UP000515264"/>
    </source>
</evidence>
<dbReference type="OrthoDB" id="5813818at2"/>
<organism evidence="2 3">
    <name type="scientific">Vibrio spartinae</name>
    <dbReference type="NCBI Taxonomy" id="1918945"/>
    <lineage>
        <taxon>Bacteria</taxon>
        <taxon>Pseudomonadati</taxon>
        <taxon>Pseudomonadota</taxon>
        <taxon>Gammaproteobacteria</taxon>
        <taxon>Vibrionales</taxon>
        <taxon>Vibrionaceae</taxon>
        <taxon>Vibrio</taxon>
    </lineage>
</organism>
<reference evidence="2 3" key="1">
    <citation type="submission" date="2016-12" db="EMBL/GenBank/DDBJ databases">
        <authorList>
            <person name="Song W.-J."/>
            <person name="Kurnit D.M."/>
        </authorList>
    </citation>
    <scope>NUCLEOTIDE SEQUENCE [LARGE SCALE GENOMIC DNA]</scope>
    <source>
        <strain evidence="2 3">CECT 9026</strain>
    </source>
</reference>
<dbReference type="EMBL" id="CP046268">
    <property type="protein sequence ID" value="QMV14422.1"/>
    <property type="molecule type" value="Genomic_DNA"/>
</dbReference>
<dbReference type="EMBL" id="FSSB01000010">
    <property type="protein sequence ID" value="SIO93901.1"/>
    <property type="molecule type" value="Genomic_DNA"/>
</dbReference>
<keyword evidence="4" id="KW-1185">Reference proteome</keyword>
<evidence type="ECO:0000313" key="3">
    <source>
        <dbReference type="Proteomes" id="UP000184774"/>
    </source>
</evidence>
<gene>
    <name evidence="2" type="ORF">VSP9026_01580</name>
    <name evidence="1" type="ORF">Vspart_01677</name>
</gene>
<dbReference type="AlphaFoldDB" id="A0A1N6M385"/>
<accession>A0A1N6M385</accession>
<evidence type="ECO:0000313" key="1">
    <source>
        <dbReference type="EMBL" id="QMV14422.1"/>
    </source>
</evidence>
<reference evidence="1 4" key="3">
    <citation type="journal article" date="2020" name="J. Nat. Prod.">
        <title>Genomics-Metabolomics Profiling Disclosed Marine Vibrio spartinae 3.6 as a Producer of a New Branched Side Chain Prodigiosin.</title>
        <authorList>
            <person name="Vitale G.A."/>
            <person name="Sciarretta M."/>
            <person name="Palma Esposito F."/>
            <person name="January G.G."/>
            <person name="Giaccio M."/>
            <person name="Bunk B."/>
            <person name="Sproer C."/>
            <person name="Bajerski F."/>
            <person name="Power D."/>
            <person name="Festa C."/>
            <person name="Monti M.C."/>
            <person name="D'Auria M.V."/>
            <person name="de Pascale D."/>
        </authorList>
    </citation>
    <scope>NUCLEOTIDE SEQUENCE [LARGE SCALE GENOMIC DNA]</scope>
    <source>
        <strain evidence="1 4">3.6</strain>
    </source>
</reference>